<keyword evidence="6" id="KW-1185">Reference proteome</keyword>
<dbReference type="SUPFAM" id="SSF50978">
    <property type="entry name" value="WD40 repeat-like"/>
    <property type="match status" value="1"/>
</dbReference>
<dbReference type="Pfam" id="PF00400">
    <property type="entry name" value="WD40"/>
    <property type="match status" value="2"/>
</dbReference>
<reference evidence="5" key="1">
    <citation type="journal article" date="2017" name="Gigascience">
        <title>The genome draft of coconut (Cocos nucifera).</title>
        <authorList>
            <person name="Xiao Y."/>
            <person name="Xu P."/>
            <person name="Fan H."/>
            <person name="Baudouin L."/>
            <person name="Xia W."/>
            <person name="Bocs S."/>
            <person name="Xu J."/>
            <person name="Li Q."/>
            <person name="Guo A."/>
            <person name="Zhou L."/>
            <person name="Li J."/>
            <person name="Wu Y."/>
            <person name="Ma Z."/>
            <person name="Armero A."/>
            <person name="Issali A.E."/>
            <person name="Liu N."/>
            <person name="Peng M."/>
            <person name="Yang Y."/>
        </authorList>
    </citation>
    <scope>NUCLEOTIDE SEQUENCE</scope>
    <source>
        <tissue evidence="5">Spear leaf of Hainan Tall coconut</tissue>
    </source>
</reference>
<sequence length="304" mass="33536">MLEAWSCGRGGAVPKAQSSGQGTLVVEAAECRNSKALVQEKEELVSNLQDESAQLRNENSQLKKDLEEKTKALDLLISESKSVKAQLEEANALYEDMMQRFKVSSIEQLAGQQVGVIRRSEAGYVEFGESVVPSVCKHTIHAHDGGCGSILFENNLDRRINGGQDRTVKIWDTKTGNPSSTLHGCLRSVPDLVVTYDNRSVIAASSSNNMYVWNVSSGHIRHTLMGYIDKVRTMDASKASSRNVVSATYDHTIKLWDLQKGLRQYYRLNEQLQCPFIRHGYGLTICSGHVEGVILDCGIAEQGS</sequence>
<dbReference type="SMART" id="SM00320">
    <property type="entry name" value="WD40"/>
    <property type="match status" value="3"/>
</dbReference>
<dbReference type="PANTHER" id="PTHR19878">
    <property type="entry name" value="AUTOPHAGY PROTEIN 16-LIKE"/>
    <property type="match status" value="1"/>
</dbReference>
<evidence type="ECO:0000256" key="3">
    <source>
        <dbReference type="PROSITE-ProRule" id="PRU00221"/>
    </source>
</evidence>
<dbReference type="AlphaFoldDB" id="A0A8K0I1R9"/>
<dbReference type="PROSITE" id="PS50294">
    <property type="entry name" value="WD_REPEATS_REGION"/>
    <property type="match status" value="1"/>
</dbReference>
<feature type="repeat" description="WD" evidence="3">
    <location>
        <begin position="140"/>
        <end position="181"/>
    </location>
</feature>
<feature type="coiled-coil region" evidence="4">
    <location>
        <begin position="31"/>
        <end position="100"/>
    </location>
</feature>
<dbReference type="PANTHER" id="PTHR19878:SF8">
    <property type="entry name" value="AUTOPHAGY-RELATED 16, ISOFORM F"/>
    <property type="match status" value="1"/>
</dbReference>
<dbReference type="InterPro" id="IPR015943">
    <property type="entry name" value="WD40/YVTN_repeat-like_dom_sf"/>
</dbReference>
<dbReference type="InterPro" id="IPR001680">
    <property type="entry name" value="WD40_rpt"/>
</dbReference>
<name>A0A8K0I1R9_COCNU</name>
<dbReference type="InterPro" id="IPR045160">
    <property type="entry name" value="ATG16"/>
</dbReference>
<feature type="repeat" description="WD" evidence="3">
    <location>
        <begin position="224"/>
        <end position="266"/>
    </location>
</feature>
<dbReference type="PROSITE" id="PS50082">
    <property type="entry name" value="WD_REPEATS_2"/>
    <property type="match status" value="2"/>
</dbReference>
<dbReference type="EMBL" id="CM017874">
    <property type="protein sequence ID" value="KAG1334262.1"/>
    <property type="molecule type" value="Genomic_DNA"/>
</dbReference>
<dbReference type="InterPro" id="IPR019775">
    <property type="entry name" value="WD40_repeat_CS"/>
</dbReference>
<comment type="caution">
    <text evidence="5">The sequence shown here is derived from an EMBL/GenBank/DDBJ whole genome shotgun (WGS) entry which is preliminary data.</text>
</comment>
<proteinExistence type="predicted"/>
<evidence type="ECO:0000313" key="6">
    <source>
        <dbReference type="Proteomes" id="UP000797356"/>
    </source>
</evidence>
<evidence type="ECO:0000256" key="1">
    <source>
        <dbReference type="ARBA" id="ARBA00022574"/>
    </source>
</evidence>
<protein>
    <submittedName>
        <fullName evidence="5">Putative Autophagy-related protein 16</fullName>
    </submittedName>
</protein>
<dbReference type="InterPro" id="IPR036322">
    <property type="entry name" value="WD40_repeat_dom_sf"/>
</dbReference>
<evidence type="ECO:0000313" key="5">
    <source>
        <dbReference type="EMBL" id="KAG1334262.1"/>
    </source>
</evidence>
<evidence type="ECO:0000256" key="2">
    <source>
        <dbReference type="ARBA" id="ARBA00022737"/>
    </source>
</evidence>
<keyword evidence="1 3" id="KW-0853">WD repeat</keyword>
<gene>
    <name evidence="5" type="ORF">COCNU_03G003810</name>
</gene>
<evidence type="ECO:0000256" key="4">
    <source>
        <dbReference type="SAM" id="Coils"/>
    </source>
</evidence>
<organism evidence="5 6">
    <name type="scientific">Cocos nucifera</name>
    <name type="common">Coconut palm</name>
    <dbReference type="NCBI Taxonomy" id="13894"/>
    <lineage>
        <taxon>Eukaryota</taxon>
        <taxon>Viridiplantae</taxon>
        <taxon>Streptophyta</taxon>
        <taxon>Embryophyta</taxon>
        <taxon>Tracheophyta</taxon>
        <taxon>Spermatophyta</taxon>
        <taxon>Magnoliopsida</taxon>
        <taxon>Liliopsida</taxon>
        <taxon>Arecaceae</taxon>
        <taxon>Arecoideae</taxon>
        <taxon>Cocoseae</taxon>
        <taxon>Attaleinae</taxon>
        <taxon>Cocos</taxon>
    </lineage>
</organism>
<dbReference type="PROSITE" id="PS00678">
    <property type="entry name" value="WD_REPEATS_1"/>
    <property type="match status" value="1"/>
</dbReference>
<reference evidence="5" key="2">
    <citation type="submission" date="2019-07" db="EMBL/GenBank/DDBJ databases">
        <authorList>
            <person name="Yang Y."/>
            <person name="Bocs S."/>
            <person name="Baudouin L."/>
        </authorList>
    </citation>
    <scope>NUCLEOTIDE SEQUENCE</scope>
    <source>
        <tissue evidence="5">Spear leaf of Hainan Tall coconut</tissue>
    </source>
</reference>
<keyword evidence="2" id="KW-0677">Repeat</keyword>
<accession>A0A8K0I1R9</accession>
<dbReference type="GO" id="GO:0000045">
    <property type="term" value="P:autophagosome assembly"/>
    <property type="evidence" value="ECO:0007669"/>
    <property type="project" value="InterPro"/>
</dbReference>
<dbReference type="OrthoDB" id="538223at2759"/>
<keyword evidence="4" id="KW-0175">Coiled coil</keyword>
<dbReference type="Proteomes" id="UP000797356">
    <property type="component" value="Chromosome 3"/>
</dbReference>
<dbReference type="Gene3D" id="2.130.10.10">
    <property type="entry name" value="YVTN repeat-like/Quinoprotein amine dehydrogenase"/>
    <property type="match status" value="1"/>
</dbReference>